<dbReference type="AlphaFoldDB" id="A0A813C804"/>
<keyword evidence="2" id="KW-1185">Reference proteome</keyword>
<sequence length="79" mass="8134">EMRGEADGVMQTPDGEVVKVASSAFDVQADGTVVTRGEVTPTCPANTTCRRLASSPGVLQVAQSKPGKGLVSTLPDDVF</sequence>
<dbReference type="EMBL" id="CAJNJA010090809">
    <property type="protein sequence ID" value="CAE7940246.1"/>
    <property type="molecule type" value="Genomic_DNA"/>
</dbReference>
<organism evidence="1 2">
    <name type="scientific">Symbiodinium necroappetens</name>
    <dbReference type="NCBI Taxonomy" id="1628268"/>
    <lineage>
        <taxon>Eukaryota</taxon>
        <taxon>Sar</taxon>
        <taxon>Alveolata</taxon>
        <taxon>Dinophyceae</taxon>
        <taxon>Suessiales</taxon>
        <taxon>Symbiodiniaceae</taxon>
        <taxon>Symbiodinium</taxon>
    </lineage>
</organism>
<feature type="non-terminal residue" evidence="1">
    <location>
        <position position="79"/>
    </location>
</feature>
<reference evidence="1" key="1">
    <citation type="submission" date="2021-02" db="EMBL/GenBank/DDBJ databases">
        <authorList>
            <person name="Dougan E. K."/>
            <person name="Rhodes N."/>
            <person name="Thang M."/>
            <person name="Chan C."/>
        </authorList>
    </citation>
    <scope>NUCLEOTIDE SEQUENCE</scope>
</reference>
<protein>
    <submittedName>
        <fullName evidence="1">Uncharacterized protein</fullName>
    </submittedName>
</protein>
<comment type="caution">
    <text evidence="1">The sequence shown here is derived from an EMBL/GenBank/DDBJ whole genome shotgun (WGS) entry which is preliminary data.</text>
</comment>
<evidence type="ECO:0000313" key="1">
    <source>
        <dbReference type="EMBL" id="CAE7940246.1"/>
    </source>
</evidence>
<gene>
    <name evidence="1" type="ORF">SNEC2469_LOCUS33818</name>
</gene>
<dbReference type="Proteomes" id="UP000601435">
    <property type="component" value="Unassembled WGS sequence"/>
</dbReference>
<accession>A0A813C804</accession>
<feature type="non-terminal residue" evidence="1">
    <location>
        <position position="1"/>
    </location>
</feature>
<proteinExistence type="predicted"/>
<evidence type="ECO:0000313" key="2">
    <source>
        <dbReference type="Proteomes" id="UP000601435"/>
    </source>
</evidence>
<name>A0A813C804_9DINO</name>